<reference evidence="4" key="1">
    <citation type="journal article" date="2019" name="Int. J. Syst. Evol. Microbiol.">
        <title>The Global Catalogue of Microorganisms (GCM) 10K type strain sequencing project: providing services to taxonomists for standard genome sequencing and annotation.</title>
        <authorList>
            <consortium name="The Broad Institute Genomics Platform"/>
            <consortium name="The Broad Institute Genome Sequencing Center for Infectious Disease"/>
            <person name="Wu L."/>
            <person name="Ma J."/>
        </authorList>
    </citation>
    <scope>NUCLEOTIDE SEQUENCE [LARGE SCALE GENOMIC DNA]</scope>
    <source>
        <strain evidence="4">CCUG 55608</strain>
    </source>
</reference>
<gene>
    <name evidence="3" type="ORF">ACFQ4C_18145</name>
</gene>
<feature type="coiled-coil region" evidence="1">
    <location>
        <begin position="137"/>
        <end position="164"/>
    </location>
</feature>
<dbReference type="InterPro" id="IPR011646">
    <property type="entry name" value="KAP_P-loop"/>
</dbReference>
<name>A0ABW3QK98_9BACT</name>
<protein>
    <submittedName>
        <fullName evidence="3">P-loop NTPase fold protein</fullName>
    </submittedName>
</protein>
<dbReference type="Gene3D" id="3.40.50.300">
    <property type="entry name" value="P-loop containing nucleotide triphosphate hydrolases"/>
    <property type="match status" value="1"/>
</dbReference>
<sequence length="531" mass="62075">MISHIDVESPEILFENHFNESSNKRILFSGEFGCGKTYFLNHFFEARKENINTFWLSPVKYSIGQNEDIIEYIKINIALQLLKRPEILPIVKEKYDEDLFIFEYIKNKPLEIVKLLVSCVEALGVTTGPVEKVLDTLKNYGEYSEKLKDNLQNEEQSITKYLKQIVNIKGSIFEDDIISQSIRAILHRCKAENRQNILIIDDFDRLDPEHIFRILNILSVHNDYFETNNKFDFDKIIIVCDYHNIRKIYQYKYGPEVDYKGYINKFYSNDIFHFTNEGAISYYCENQLADVLSFKHDACKKTLGLLLSQFVKHKIITMRQIVKQNIGISFKSFSFGPYTCTIPSGWFMDPPGDFFKRTNVYSFEPSKVQFFFQTNDFPFLQIIKSLTIIFGSYDNLMEAIDRIKKESAPIDPPTTIILIKAIMPLYHLICNDQNHNDLVYRIEADPRGNGKWIGFPTNNFLSLDYIVPTGWNNRNPYDPSLSYFHNIIDELNKWGSAEESTASDYKILFHQLETILDFLNKKNFLHPLGIS</sequence>
<dbReference type="Pfam" id="PF07693">
    <property type="entry name" value="KAP_NTPase"/>
    <property type="match status" value="1"/>
</dbReference>
<evidence type="ECO:0000259" key="2">
    <source>
        <dbReference type="Pfam" id="PF07693"/>
    </source>
</evidence>
<evidence type="ECO:0000256" key="1">
    <source>
        <dbReference type="SAM" id="Coils"/>
    </source>
</evidence>
<feature type="domain" description="KAP NTPase" evidence="2">
    <location>
        <begin position="26"/>
        <end position="265"/>
    </location>
</feature>
<dbReference type="Proteomes" id="UP001597116">
    <property type="component" value="Unassembled WGS sequence"/>
</dbReference>
<dbReference type="RefSeq" id="WP_265990899.1">
    <property type="nucleotide sequence ID" value="NZ_CP110973.1"/>
</dbReference>
<proteinExistence type="predicted"/>
<evidence type="ECO:0000313" key="3">
    <source>
        <dbReference type="EMBL" id="MFD1143054.1"/>
    </source>
</evidence>
<comment type="caution">
    <text evidence="3">The sequence shown here is derived from an EMBL/GenBank/DDBJ whole genome shotgun (WGS) entry which is preliminary data.</text>
</comment>
<accession>A0ABW3QK98</accession>
<keyword evidence="4" id="KW-1185">Reference proteome</keyword>
<keyword evidence="1" id="KW-0175">Coiled coil</keyword>
<dbReference type="SUPFAM" id="SSF52540">
    <property type="entry name" value="P-loop containing nucleoside triphosphate hydrolases"/>
    <property type="match status" value="1"/>
</dbReference>
<evidence type="ECO:0000313" key="4">
    <source>
        <dbReference type="Proteomes" id="UP001597116"/>
    </source>
</evidence>
<organism evidence="3 4">
    <name type="scientific">Larkinella insperata</name>
    <dbReference type="NCBI Taxonomy" id="332158"/>
    <lineage>
        <taxon>Bacteria</taxon>
        <taxon>Pseudomonadati</taxon>
        <taxon>Bacteroidota</taxon>
        <taxon>Cytophagia</taxon>
        <taxon>Cytophagales</taxon>
        <taxon>Spirosomataceae</taxon>
        <taxon>Larkinella</taxon>
    </lineage>
</organism>
<dbReference type="EMBL" id="JBHTLP010000011">
    <property type="protein sequence ID" value="MFD1143054.1"/>
    <property type="molecule type" value="Genomic_DNA"/>
</dbReference>
<dbReference type="InterPro" id="IPR027417">
    <property type="entry name" value="P-loop_NTPase"/>
</dbReference>